<evidence type="ECO:0000256" key="2">
    <source>
        <dbReference type="SAM" id="Phobius"/>
    </source>
</evidence>
<name>A0A8H8CHJ8_PSICU</name>
<dbReference type="AlphaFoldDB" id="A0A8H8CHJ8"/>
<comment type="caution">
    <text evidence="4">The sequence shown here is derived from an EMBL/GenBank/DDBJ whole genome shotgun (WGS) entry which is preliminary data.</text>
</comment>
<feature type="compositionally biased region" description="Polar residues" evidence="1">
    <location>
        <begin position="137"/>
        <end position="176"/>
    </location>
</feature>
<evidence type="ECO:0000256" key="3">
    <source>
        <dbReference type="SAM" id="SignalP"/>
    </source>
</evidence>
<reference evidence="4" key="1">
    <citation type="submission" date="2021-02" db="EMBL/GenBank/DDBJ databases">
        <title>Psilocybe cubensis genome.</title>
        <authorList>
            <person name="Mckernan K.J."/>
            <person name="Crawford S."/>
            <person name="Trippe A."/>
            <person name="Kane L.T."/>
            <person name="Mclaughlin S."/>
        </authorList>
    </citation>
    <scope>NUCLEOTIDE SEQUENCE [LARGE SCALE GENOMIC DNA]</scope>
    <source>
        <strain evidence="4">MGC-MH-2018</strain>
    </source>
</reference>
<keyword evidence="2" id="KW-0472">Membrane</keyword>
<feature type="signal peptide" evidence="3">
    <location>
        <begin position="1"/>
        <end position="15"/>
    </location>
</feature>
<evidence type="ECO:0000256" key="1">
    <source>
        <dbReference type="SAM" id="MobiDB-lite"/>
    </source>
</evidence>
<feature type="compositionally biased region" description="Pro residues" evidence="1">
    <location>
        <begin position="122"/>
        <end position="136"/>
    </location>
</feature>
<keyword evidence="2" id="KW-0812">Transmembrane</keyword>
<gene>
    <name evidence="4" type="ORF">JR316_009758</name>
</gene>
<keyword evidence="3" id="KW-0732">Signal</keyword>
<dbReference type="OrthoDB" id="3364107at2759"/>
<protein>
    <submittedName>
        <fullName evidence="4">Uncharacterized protein</fullName>
    </submittedName>
</protein>
<sequence length="206" mass="22929">MVIVLLLWVLWMTAAILVIEQRQDFYPLDNCQFLAPNQLHWCNELFAIQGLTITIFVLLIKYLLILLIFSFVNHSRGVYVWTSSVKDLQLTLPKIQMTHSSDVDAMGNPIKKEASLFGAPATYPPAPQNTYPPPSTTAPYNQPQYSGSSAQLTPQRTGEPNQLNQSVSYSRPQPNTGRPVVAPAQQSMYAHYNPPSTTTVPSAPQV</sequence>
<dbReference type="EMBL" id="JAFIQS010000010">
    <property type="protein sequence ID" value="KAG5165064.1"/>
    <property type="molecule type" value="Genomic_DNA"/>
</dbReference>
<feature type="compositionally biased region" description="Polar residues" evidence="1">
    <location>
        <begin position="184"/>
        <end position="206"/>
    </location>
</feature>
<evidence type="ECO:0000313" key="4">
    <source>
        <dbReference type="EMBL" id="KAG5165064.1"/>
    </source>
</evidence>
<proteinExistence type="predicted"/>
<feature type="chain" id="PRO_5034068007" evidence="3">
    <location>
        <begin position="16"/>
        <end position="206"/>
    </location>
</feature>
<feature type="transmembrane region" description="Helical" evidence="2">
    <location>
        <begin position="46"/>
        <end position="69"/>
    </location>
</feature>
<feature type="region of interest" description="Disordered" evidence="1">
    <location>
        <begin position="117"/>
        <end position="206"/>
    </location>
</feature>
<accession>A0A8H8CHJ8</accession>
<keyword evidence="2" id="KW-1133">Transmembrane helix</keyword>
<organism evidence="4">
    <name type="scientific">Psilocybe cubensis</name>
    <name type="common">Psychedelic mushroom</name>
    <name type="synonym">Stropharia cubensis</name>
    <dbReference type="NCBI Taxonomy" id="181762"/>
    <lineage>
        <taxon>Eukaryota</taxon>
        <taxon>Fungi</taxon>
        <taxon>Dikarya</taxon>
        <taxon>Basidiomycota</taxon>
        <taxon>Agaricomycotina</taxon>
        <taxon>Agaricomycetes</taxon>
        <taxon>Agaricomycetidae</taxon>
        <taxon>Agaricales</taxon>
        <taxon>Agaricineae</taxon>
        <taxon>Strophariaceae</taxon>
        <taxon>Psilocybe</taxon>
    </lineage>
</organism>